<evidence type="ECO:0000256" key="1">
    <source>
        <dbReference type="ARBA" id="ARBA00022468"/>
    </source>
</evidence>
<dbReference type="Gene3D" id="1.10.555.10">
    <property type="entry name" value="Rho GTPase activation protein"/>
    <property type="match status" value="1"/>
</dbReference>
<evidence type="ECO:0000259" key="3">
    <source>
        <dbReference type="PROSITE" id="PS50238"/>
    </source>
</evidence>
<keyword evidence="1" id="KW-0343">GTPase activation</keyword>
<evidence type="ECO:0000313" key="4">
    <source>
        <dbReference type="Ensembl" id="ENSCAFP00030024934.1"/>
    </source>
</evidence>
<protein>
    <recommendedName>
        <fullName evidence="3">Rho-GAP domain-containing protein</fullName>
    </recommendedName>
</protein>
<dbReference type="InterPro" id="IPR051854">
    <property type="entry name" value="Rho-type_GAP"/>
</dbReference>
<dbReference type="SMART" id="SM00324">
    <property type="entry name" value="RhoGAP"/>
    <property type="match status" value="1"/>
</dbReference>
<dbReference type="GO" id="GO:0005096">
    <property type="term" value="F:GTPase activator activity"/>
    <property type="evidence" value="ECO:0007669"/>
    <property type="project" value="UniProtKB-KW"/>
</dbReference>
<dbReference type="PROSITE" id="PS50238">
    <property type="entry name" value="RHOGAP"/>
    <property type="match status" value="1"/>
</dbReference>
<reference evidence="4" key="1">
    <citation type="submission" date="2019-03" db="EMBL/GenBank/DDBJ databases">
        <authorList>
            <person name="Warren W.C."/>
            <person name="Johnson G.S."/>
        </authorList>
    </citation>
    <scope>NUCLEOTIDE SEQUENCE [LARGE SCALE GENOMIC DNA]</scope>
    <source>
        <strain evidence="4">Basenji</strain>
    </source>
</reference>
<organism evidence="4 5">
    <name type="scientific">Canis lupus familiaris</name>
    <name type="common">Dog</name>
    <name type="synonym">Canis familiaris</name>
    <dbReference type="NCBI Taxonomy" id="9615"/>
    <lineage>
        <taxon>Eukaryota</taxon>
        <taxon>Metazoa</taxon>
        <taxon>Chordata</taxon>
        <taxon>Craniata</taxon>
        <taxon>Vertebrata</taxon>
        <taxon>Euteleostomi</taxon>
        <taxon>Mammalia</taxon>
        <taxon>Eutheria</taxon>
        <taxon>Laurasiatheria</taxon>
        <taxon>Carnivora</taxon>
        <taxon>Caniformia</taxon>
        <taxon>Canidae</taxon>
        <taxon>Canis</taxon>
    </lineage>
</organism>
<feature type="region of interest" description="Disordered" evidence="2">
    <location>
        <begin position="105"/>
        <end position="174"/>
    </location>
</feature>
<dbReference type="GO" id="GO:0007165">
    <property type="term" value="P:signal transduction"/>
    <property type="evidence" value="ECO:0007669"/>
    <property type="project" value="InterPro"/>
</dbReference>
<accession>A0A8C0NHX7</accession>
<name>A0A8C0NHX7_CANLF</name>
<proteinExistence type="predicted"/>
<sequence>MWGLIAQGVKCAGLNSEGLYLVSGFSDLIEDVKMAFHRDGEKADISLNIYEDSNIITGPLKLYFRDLPIPLIMYDAYPKFIESAKILDPDEQLETLHEALKLLPPTPAGSLRNAAVPHGTPEESDPPRKGESYECREPWHHVLPDPYEISRAGRNGGSERYTIPETGGGAAYQK</sequence>
<dbReference type="Pfam" id="PF00620">
    <property type="entry name" value="RhoGAP"/>
    <property type="match status" value="1"/>
</dbReference>
<evidence type="ECO:0000313" key="5">
    <source>
        <dbReference type="Proteomes" id="UP000694429"/>
    </source>
</evidence>
<dbReference type="Proteomes" id="UP000694429">
    <property type="component" value="Chromosome X"/>
</dbReference>
<feature type="domain" description="Rho-GAP" evidence="3">
    <location>
        <begin position="1"/>
        <end position="174"/>
    </location>
</feature>
<dbReference type="InterPro" id="IPR000198">
    <property type="entry name" value="RhoGAP_dom"/>
</dbReference>
<dbReference type="PANTHER" id="PTHR46075:SF1">
    <property type="entry name" value="N-CHIMAERIN"/>
    <property type="match status" value="1"/>
</dbReference>
<reference evidence="4" key="2">
    <citation type="submission" date="2025-08" db="UniProtKB">
        <authorList>
            <consortium name="Ensembl"/>
        </authorList>
    </citation>
    <scope>IDENTIFICATION</scope>
</reference>
<dbReference type="SUPFAM" id="SSF48350">
    <property type="entry name" value="GTPase activation domain, GAP"/>
    <property type="match status" value="1"/>
</dbReference>
<evidence type="ECO:0000256" key="2">
    <source>
        <dbReference type="SAM" id="MobiDB-lite"/>
    </source>
</evidence>
<dbReference type="Ensembl" id="ENSCAFT00030028592.1">
    <property type="protein sequence ID" value="ENSCAFP00030024934.1"/>
    <property type="gene ID" value="ENSCAFG00030015530.1"/>
</dbReference>
<dbReference type="AlphaFoldDB" id="A0A8C0NHX7"/>
<feature type="compositionally biased region" description="Basic and acidic residues" evidence="2">
    <location>
        <begin position="125"/>
        <end position="143"/>
    </location>
</feature>
<dbReference type="InterPro" id="IPR008936">
    <property type="entry name" value="Rho_GTPase_activation_prot"/>
</dbReference>
<dbReference type="PANTHER" id="PTHR46075">
    <property type="entry name" value="CHIMERIN FAMILY MEMBER"/>
    <property type="match status" value="1"/>
</dbReference>